<gene>
    <name evidence="6" type="ORF">J2Z76_001829</name>
</gene>
<dbReference type="PRINTS" id="PR00368">
    <property type="entry name" value="FADPNR"/>
</dbReference>
<dbReference type="InterPro" id="IPR036188">
    <property type="entry name" value="FAD/NAD-bd_sf"/>
</dbReference>
<keyword evidence="7" id="KW-1185">Reference proteome</keyword>
<feature type="domain" description="RsdA/BaiN/AoA(So)-like Rossmann fold-like" evidence="4">
    <location>
        <begin position="2"/>
        <end position="401"/>
    </location>
</feature>
<dbReference type="Gene3D" id="1.10.8.260">
    <property type="entry name" value="HI0933 insert domain-like"/>
    <property type="match status" value="1"/>
</dbReference>
<name>A0ABS4GF22_9FIRM</name>
<dbReference type="NCBIfam" id="TIGR00275">
    <property type="entry name" value="aminoacetone oxidase family FAD-binding enzyme"/>
    <property type="match status" value="1"/>
</dbReference>
<reference evidence="6 7" key="1">
    <citation type="submission" date="2021-03" db="EMBL/GenBank/DDBJ databases">
        <title>Genomic Encyclopedia of Type Strains, Phase IV (KMG-IV): sequencing the most valuable type-strain genomes for metagenomic binning, comparative biology and taxonomic classification.</title>
        <authorList>
            <person name="Goeker M."/>
        </authorList>
    </citation>
    <scope>NUCLEOTIDE SEQUENCE [LARGE SCALE GENOMIC DNA]</scope>
    <source>
        <strain evidence="6 7">DSM 24004</strain>
    </source>
</reference>
<dbReference type="Pfam" id="PF22780">
    <property type="entry name" value="HI0933_like_1st"/>
    <property type="match status" value="1"/>
</dbReference>
<dbReference type="Pfam" id="PF03486">
    <property type="entry name" value="HI0933_like"/>
    <property type="match status" value="1"/>
</dbReference>
<sequence length="407" mass="45116">MRIAVVGGGASGLVAAIVASRAGADVIILEKMNRVGKKILATGNGRCNYTNMNMSSACFHGKNIKQAEEVMQFFDLNKTLSFFEDVGIYSYVDSSGKVYPNSLQASSILDVLRYEVLRLNIDEKTDFEVKELRKIKEKFSIIGIDETLYADKVILATGGKSSPQLGSDGSGYNLASSFGHEIIDPFPALVQLKLEGQFFKRISGIRFDGVVKGFTDKNIIREEVGELLFTEYGISGPPVLQISRMIIEKIKKGEKVYISVDMFPAMSKNELYDVLNDRFSKIGYKSLEDSLVGFINKKLIPVVLNEAGFNNKEEKCKKLNKKEVYKIIDILKEWKFTVKGHNTWQQSQVTAGGIDLSGLKSKTLESKKVSGLYFAGEILDVDGDCGGFNLQWAWSSGYTAGYFSSMK</sequence>
<comment type="caution">
    <text evidence="6">The sequence shown here is derived from an EMBL/GenBank/DDBJ whole genome shotgun (WGS) entry which is preliminary data.</text>
</comment>
<dbReference type="EMBL" id="JAGGKS010000005">
    <property type="protein sequence ID" value="MBP1925965.1"/>
    <property type="molecule type" value="Genomic_DNA"/>
</dbReference>
<evidence type="ECO:0000259" key="4">
    <source>
        <dbReference type="Pfam" id="PF03486"/>
    </source>
</evidence>
<keyword evidence="3" id="KW-0274">FAD</keyword>
<dbReference type="PANTHER" id="PTHR42887">
    <property type="entry name" value="OS12G0638800 PROTEIN"/>
    <property type="match status" value="1"/>
</dbReference>
<dbReference type="Gene3D" id="3.50.50.60">
    <property type="entry name" value="FAD/NAD(P)-binding domain"/>
    <property type="match status" value="1"/>
</dbReference>
<proteinExistence type="predicted"/>
<keyword evidence="2" id="KW-0285">Flavoprotein</keyword>
<organism evidence="6 7">
    <name type="scientific">Sedimentibacter acidaminivorans</name>
    <dbReference type="NCBI Taxonomy" id="913099"/>
    <lineage>
        <taxon>Bacteria</taxon>
        <taxon>Bacillati</taxon>
        <taxon>Bacillota</taxon>
        <taxon>Tissierellia</taxon>
        <taxon>Sedimentibacter</taxon>
    </lineage>
</organism>
<dbReference type="Proteomes" id="UP001519342">
    <property type="component" value="Unassembled WGS sequence"/>
</dbReference>
<dbReference type="InterPro" id="IPR023166">
    <property type="entry name" value="BaiN-like_dom_sf"/>
</dbReference>
<evidence type="ECO:0000313" key="6">
    <source>
        <dbReference type="EMBL" id="MBP1925965.1"/>
    </source>
</evidence>
<feature type="domain" description="RsdA/BaiN/AoA(So)-like insert" evidence="5">
    <location>
        <begin position="187"/>
        <end position="349"/>
    </location>
</feature>
<dbReference type="RefSeq" id="WP_209511707.1">
    <property type="nucleotide sequence ID" value="NZ_JAGGKS010000005.1"/>
</dbReference>
<evidence type="ECO:0000313" key="7">
    <source>
        <dbReference type="Proteomes" id="UP001519342"/>
    </source>
</evidence>
<evidence type="ECO:0000256" key="3">
    <source>
        <dbReference type="ARBA" id="ARBA00022827"/>
    </source>
</evidence>
<protein>
    <submittedName>
        <fullName evidence="6">Rossmann fold flavoprotein</fullName>
    </submittedName>
</protein>
<dbReference type="SUPFAM" id="SSF51905">
    <property type="entry name" value="FAD/NAD(P)-binding domain"/>
    <property type="match status" value="1"/>
</dbReference>
<dbReference type="Gene3D" id="2.40.30.10">
    <property type="entry name" value="Translation factors"/>
    <property type="match status" value="1"/>
</dbReference>
<dbReference type="InterPro" id="IPR057661">
    <property type="entry name" value="RsdA/BaiN/AoA(So)_Rossmann"/>
</dbReference>
<dbReference type="InterPro" id="IPR055178">
    <property type="entry name" value="RsdA/BaiN/AoA(So)-like_dom"/>
</dbReference>
<dbReference type="PRINTS" id="PR00411">
    <property type="entry name" value="PNDRDTASEI"/>
</dbReference>
<accession>A0ABS4GF22</accession>
<comment type="cofactor">
    <cofactor evidence="1">
        <name>FAD</name>
        <dbReference type="ChEBI" id="CHEBI:57692"/>
    </cofactor>
</comment>
<dbReference type="SUPFAM" id="SSF160996">
    <property type="entry name" value="HI0933 insert domain-like"/>
    <property type="match status" value="1"/>
</dbReference>
<evidence type="ECO:0000256" key="2">
    <source>
        <dbReference type="ARBA" id="ARBA00022630"/>
    </source>
</evidence>
<evidence type="ECO:0000259" key="5">
    <source>
        <dbReference type="Pfam" id="PF22780"/>
    </source>
</evidence>
<evidence type="ECO:0000256" key="1">
    <source>
        <dbReference type="ARBA" id="ARBA00001974"/>
    </source>
</evidence>
<dbReference type="PANTHER" id="PTHR42887:SF2">
    <property type="entry name" value="OS12G0638800 PROTEIN"/>
    <property type="match status" value="1"/>
</dbReference>
<dbReference type="InterPro" id="IPR004792">
    <property type="entry name" value="BaiN-like"/>
</dbReference>